<evidence type="ECO:0000313" key="2">
    <source>
        <dbReference type="Proteomes" id="UP001162992"/>
    </source>
</evidence>
<protein>
    <submittedName>
        <fullName evidence="1">Uncharacterized protein</fullName>
    </submittedName>
</protein>
<dbReference type="EMBL" id="CM055107">
    <property type="protein sequence ID" value="KAJ7526433.1"/>
    <property type="molecule type" value="Genomic_DNA"/>
</dbReference>
<organism evidence="1 2">
    <name type="scientific">Diphasiastrum complanatum</name>
    <name type="common">Issler's clubmoss</name>
    <name type="synonym">Lycopodium complanatum</name>
    <dbReference type="NCBI Taxonomy" id="34168"/>
    <lineage>
        <taxon>Eukaryota</taxon>
        <taxon>Viridiplantae</taxon>
        <taxon>Streptophyta</taxon>
        <taxon>Embryophyta</taxon>
        <taxon>Tracheophyta</taxon>
        <taxon>Lycopodiopsida</taxon>
        <taxon>Lycopodiales</taxon>
        <taxon>Lycopodiaceae</taxon>
        <taxon>Lycopodioideae</taxon>
        <taxon>Diphasiastrum</taxon>
    </lineage>
</organism>
<comment type="caution">
    <text evidence="1">The sequence shown here is derived from an EMBL/GenBank/DDBJ whole genome shotgun (WGS) entry which is preliminary data.</text>
</comment>
<accession>A0ACC2B9M3</accession>
<gene>
    <name evidence="1" type="ORF">O6H91_16G006300</name>
</gene>
<dbReference type="Proteomes" id="UP001162992">
    <property type="component" value="Chromosome 16"/>
</dbReference>
<proteinExistence type="predicted"/>
<sequence length="190" mass="21072">MGSEGVQSTRIYITGFKKFHGVFENPTEVIVSRLKDFMKGHELPSGATLGSCTVLETAGEGALNNLLKVLDSAISEEDSGTQPGEKIDGAQRIVWVHFGVNSGATRFAVERRAVNEATFRCPDEMGWQPQGEVTHGLARVLDRREWCLRNRLICEYLVAWHGRPLFDATWETSHSLCAQYPSFAIADDVT</sequence>
<evidence type="ECO:0000313" key="1">
    <source>
        <dbReference type="EMBL" id="KAJ7526433.1"/>
    </source>
</evidence>
<name>A0ACC2B9M3_DIPCM</name>
<reference evidence="2" key="1">
    <citation type="journal article" date="2024" name="Proc. Natl. Acad. Sci. U.S.A.">
        <title>Extraordinary preservation of gene collinearity over three hundred million years revealed in homosporous lycophytes.</title>
        <authorList>
            <person name="Li C."/>
            <person name="Wickell D."/>
            <person name="Kuo L.Y."/>
            <person name="Chen X."/>
            <person name="Nie B."/>
            <person name="Liao X."/>
            <person name="Peng D."/>
            <person name="Ji J."/>
            <person name="Jenkins J."/>
            <person name="Williams M."/>
            <person name="Shu S."/>
            <person name="Plott C."/>
            <person name="Barry K."/>
            <person name="Rajasekar S."/>
            <person name="Grimwood J."/>
            <person name="Han X."/>
            <person name="Sun S."/>
            <person name="Hou Z."/>
            <person name="He W."/>
            <person name="Dai G."/>
            <person name="Sun C."/>
            <person name="Schmutz J."/>
            <person name="Leebens-Mack J.H."/>
            <person name="Li F.W."/>
            <person name="Wang L."/>
        </authorList>
    </citation>
    <scope>NUCLEOTIDE SEQUENCE [LARGE SCALE GENOMIC DNA]</scope>
    <source>
        <strain evidence="2">cv. PW_Plant_1</strain>
    </source>
</reference>
<keyword evidence="2" id="KW-1185">Reference proteome</keyword>